<evidence type="ECO:0000256" key="7">
    <source>
        <dbReference type="ARBA" id="ARBA00022827"/>
    </source>
</evidence>
<gene>
    <name evidence="16" type="ORF">NUM_47660</name>
</gene>
<dbReference type="InterPro" id="IPR025700">
    <property type="entry name" value="Lys/Orn_oxygenase"/>
</dbReference>
<dbReference type="GO" id="GO:0047091">
    <property type="term" value="F:L-lysine 6-monooxygenase (NADPH) activity"/>
    <property type="evidence" value="ECO:0007669"/>
    <property type="project" value="UniProtKB-EC"/>
</dbReference>
<evidence type="ECO:0000313" key="16">
    <source>
        <dbReference type="EMBL" id="GIL29512.1"/>
    </source>
</evidence>
<evidence type="ECO:0000256" key="5">
    <source>
        <dbReference type="ARBA" id="ARBA00016406"/>
    </source>
</evidence>
<dbReference type="SUPFAM" id="SSF51905">
    <property type="entry name" value="FAD/NAD(P)-binding domain"/>
    <property type="match status" value="2"/>
</dbReference>
<protein>
    <recommendedName>
        <fullName evidence="5">L-lysine N6-monooxygenase MbtG</fullName>
        <ecNumber evidence="4">1.14.13.59</ecNumber>
    </recommendedName>
    <alternativeName>
        <fullName evidence="14">Lysine 6-N-hydroxylase</fullName>
    </alternativeName>
    <alternativeName>
        <fullName evidence="13">Lysine N6-hydroxylase</fullName>
    </alternativeName>
    <alternativeName>
        <fullName evidence="11">Lysine-N-oxygenase</fullName>
    </alternativeName>
    <alternativeName>
        <fullName evidence="12">Mycobactin synthase protein G</fullName>
    </alternativeName>
</protein>
<evidence type="ECO:0000256" key="6">
    <source>
        <dbReference type="ARBA" id="ARBA00022630"/>
    </source>
</evidence>
<dbReference type="InterPro" id="IPR036188">
    <property type="entry name" value="FAD/NAD-bd_sf"/>
</dbReference>
<accession>A0A8J4ELQ3</accession>
<proteinExistence type="inferred from homology"/>
<dbReference type="Pfam" id="PF13434">
    <property type="entry name" value="Lys_Orn_oxgnase"/>
    <property type="match status" value="1"/>
</dbReference>
<sequence>MNEMWDVVAVGIGPFNLALAALADEVPELRFAAYDAKPRFDWHPGVLFDWATVQVSFLADLVSLVRPTSRWSFLNYLADRDRMYQFFVAERFHLPRREYADYCGWAAERLPSTHFGVTVTALEWRPDRLLWTVRLRDSAGERTVEARHVVLGVGTRPVLPAPLREIRGDRVIHSASYLSYVDCWREEVRHVAVVGSGQSGAEVFLDLLRRQPERGWAVSWLTRTAGFAPLDYTKLVLEYTTPEYMHYFHRLEPAVRDRLIGAQWQLYKGIDSETIDAIHAELYHRLLDDTLPPVRLYPATAVRDATRAGDGVELCCTHADTGSTGTLAVDAVVAATGYAAEVPALLDPVRELIDWDEQGRYRIDAQHRIHTAPTVSGGLYVQNAELHTHGAAAPDLGIGAYRSATILNAITGREAFRLPKRTAFQTFGGVR</sequence>
<dbReference type="EMBL" id="BOPO01000096">
    <property type="protein sequence ID" value="GIL29512.1"/>
    <property type="molecule type" value="Genomic_DNA"/>
</dbReference>
<evidence type="ECO:0000256" key="13">
    <source>
        <dbReference type="ARBA" id="ARBA00032493"/>
    </source>
</evidence>
<reference evidence="17" key="1">
    <citation type="journal article" date="2021" name="Int. J. Syst. Evol. Microbiol.">
        <title>Actinocatenispora comari sp. nov., an endophytic actinomycete isolated from aerial parts of Comarum salesowianum.</title>
        <authorList>
            <person name="Oyunbileg N."/>
            <person name="Iizaka Y."/>
            <person name="Hamada M."/>
            <person name="Davaapurev B.O."/>
            <person name="Fukumoto A."/>
            <person name="Tsetseg B."/>
            <person name="Kato F."/>
            <person name="Tamura T."/>
            <person name="Batkhuu J."/>
            <person name="Anzai Y."/>
        </authorList>
    </citation>
    <scope>NUCLEOTIDE SEQUENCE [LARGE SCALE GENOMIC DNA]</scope>
    <source>
        <strain evidence="17">NUM-2625</strain>
    </source>
</reference>
<evidence type="ECO:0000256" key="8">
    <source>
        <dbReference type="ARBA" id="ARBA00022857"/>
    </source>
</evidence>
<dbReference type="Proteomes" id="UP000614996">
    <property type="component" value="Unassembled WGS sequence"/>
</dbReference>
<evidence type="ECO:0000256" key="11">
    <source>
        <dbReference type="ARBA" id="ARBA00029939"/>
    </source>
</evidence>
<evidence type="ECO:0000256" key="3">
    <source>
        <dbReference type="ARBA" id="ARBA00007588"/>
    </source>
</evidence>
<keyword evidence="6" id="KW-0285">Flavoprotein</keyword>
<evidence type="ECO:0000256" key="15">
    <source>
        <dbReference type="ARBA" id="ARBA00048407"/>
    </source>
</evidence>
<evidence type="ECO:0000313" key="17">
    <source>
        <dbReference type="Proteomes" id="UP000614996"/>
    </source>
</evidence>
<dbReference type="EC" id="1.14.13.59" evidence="4"/>
<dbReference type="AlphaFoldDB" id="A0A8J4ELQ3"/>
<comment type="catalytic activity">
    <reaction evidence="15">
        <text>L-lysine + NADPH + O2 = N(6)-hydroxy-L-lysine + NADP(+) + H2O</text>
        <dbReference type="Rhea" id="RHEA:23228"/>
        <dbReference type="ChEBI" id="CHEBI:15377"/>
        <dbReference type="ChEBI" id="CHEBI:15379"/>
        <dbReference type="ChEBI" id="CHEBI:32551"/>
        <dbReference type="ChEBI" id="CHEBI:57783"/>
        <dbReference type="ChEBI" id="CHEBI:57820"/>
        <dbReference type="ChEBI" id="CHEBI:58349"/>
        <dbReference type="EC" id="1.14.13.59"/>
    </reaction>
</comment>
<evidence type="ECO:0000256" key="10">
    <source>
        <dbReference type="ARBA" id="ARBA00023033"/>
    </source>
</evidence>
<comment type="cofactor">
    <cofactor evidence="1">
        <name>FAD</name>
        <dbReference type="ChEBI" id="CHEBI:57692"/>
    </cofactor>
</comment>
<comment type="caution">
    <text evidence="16">The sequence shown here is derived from an EMBL/GenBank/DDBJ whole genome shotgun (WGS) entry which is preliminary data.</text>
</comment>
<comment type="pathway">
    <text evidence="2">Siderophore biosynthesis.</text>
</comment>
<dbReference type="Gene3D" id="3.50.50.60">
    <property type="entry name" value="FAD/NAD(P)-binding domain"/>
    <property type="match status" value="1"/>
</dbReference>
<organism evidence="16 17">
    <name type="scientific">Actinocatenispora comari</name>
    <dbReference type="NCBI Taxonomy" id="2807577"/>
    <lineage>
        <taxon>Bacteria</taxon>
        <taxon>Bacillati</taxon>
        <taxon>Actinomycetota</taxon>
        <taxon>Actinomycetes</taxon>
        <taxon>Micromonosporales</taxon>
        <taxon>Micromonosporaceae</taxon>
        <taxon>Actinocatenispora</taxon>
    </lineage>
</organism>
<evidence type="ECO:0000256" key="2">
    <source>
        <dbReference type="ARBA" id="ARBA00004924"/>
    </source>
</evidence>
<evidence type="ECO:0000256" key="4">
    <source>
        <dbReference type="ARBA" id="ARBA00013076"/>
    </source>
</evidence>
<evidence type="ECO:0000256" key="9">
    <source>
        <dbReference type="ARBA" id="ARBA00023002"/>
    </source>
</evidence>
<dbReference type="PANTHER" id="PTHR42802">
    <property type="entry name" value="MONOOXYGENASE"/>
    <property type="match status" value="1"/>
</dbReference>
<keyword evidence="10 16" id="KW-0503">Monooxygenase</keyword>
<comment type="similarity">
    <text evidence="3">Belongs to the lysine N(6)-hydroxylase/L-ornithine N(5)-oxygenase family.</text>
</comment>
<evidence type="ECO:0000256" key="12">
    <source>
        <dbReference type="ARBA" id="ARBA00031158"/>
    </source>
</evidence>
<name>A0A8J4ELQ3_9ACTN</name>
<evidence type="ECO:0000256" key="14">
    <source>
        <dbReference type="ARBA" id="ARBA00032738"/>
    </source>
</evidence>
<keyword evidence="8" id="KW-0521">NADP</keyword>
<keyword evidence="7" id="KW-0274">FAD</keyword>
<dbReference type="PANTHER" id="PTHR42802:SF1">
    <property type="entry name" value="L-ORNITHINE N(5)-MONOOXYGENASE"/>
    <property type="match status" value="1"/>
</dbReference>
<evidence type="ECO:0000256" key="1">
    <source>
        <dbReference type="ARBA" id="ARBA00001974"/>
    </source>
</evidence>
<keyword evidence="9" id="KW-0560">Oxidoreductase</keyword>
<keyword evidence="17" id="KW-1185">Reference proteome</keyword>